<dbReference type="SUPFAM" id="SSF51905">
    <property type="entry name" value="FAD/NAD(P)-binding domain"/>
    <property type="match status" value="1"/>
</dbReference>
<proteinExistence type="predicted"/>
<dbReference type="InterPro" id="IPR052206">
    <property type="entry name" value="Retinol_saturase"/>
</dbReference>
<dbReference type="PANTHER" id="PTHR46091">
    <property type="entry name" value="BLR7054 PROTEIN"/>
    <property type="match status" value="1"/>
</dbReference>
<evidence type="ECO:0000256" key="5">
    <source>
        <dbReference type="ARBA" id="ARBA00023027"/>
    </source>
</evidence>
<dbReference type="Pfam" id="PF01593">
    <property type="entry name" value="Amino_oxidase"/>
    <property type="match status" value="1"/>
</dbReference>
<gene>
    <name evidence="8" type="ORF">DM484_02735</name>
</gene>
<comment type="caution">
    <text evidence="8">The sequence shown here is derived from an EMBL/GenBank/DDBJ whole genome shotgun (WGS) entry which is preliminary data.</text>
</comment>
<keyword evidence="3" id="KW-0274">FAD</keyword>
<organism evidence="8 9">
    <name type="scientific">Candidatus Methylumidiphilus alinenensis</name>
    <dbReference type="NCBI Taxonomy" id="2202197"/>
    <lineage>
        <taxon>Bacteria</taxon>
        <taxon>Pseudomonadati</taxon>
        <taxon>Pseudomonadota</taxon>
        <taxon>Gammaproteobacteria</taxon>
        <taxon>Methylococcales</taxon>
        <taxon>Candidatus Methylumidiphilus</taxon>
    </lineage>
</organism>
<keyword evidence="5" id="KW-0520">NAD</keyword>
<evidence type="ECO:0000313" key="9">
    <source>
        <dbReference type="Proteomes" id="UP000249396"/>
    </source>
</evidence>
<protein>
    <submittedName>
        <fullName evidence="8">NAD(P)/FAD-dependent oxidoreductase</fullName>
    </submittedName>
</protein>
<evidence type="ECO:0000256" key="6">
    <source>
        <dbReference type="SAM" id="Phobius"/>
    </source>
</evidence>
<reference evidence="8 9" key="1">
    <citation type="journal article" date="2018" name="Aquat. Microb. Ecol.">
        <title>Gammaproteobacterial methanotrophs dominate.</title>
        <authorList>
            <person name="Rissanen A.J."/>
            <person name="Saarenheimo J."/>
            <person name="Tiirola M."/>
            <person name="Peura S."/>
            <person name="Aalto S.L."/>
            <person name="Karvinen A."/>
            <person name="Nykanen H."/>
        </authorList>
    </citation>
    <scope>NUCLEOTIDE SEQUENCE [LARGE SCALE GENOMIC DNA]</scope>
    <source>
        <strain evidence="8">AMbin10</strain>
    </source>
</reference>
<keyword evidence="6" id="KW-1133">Transmembrane helix</keyword>
<evidence type="ECO:0000256" key="3">
    <source>
        <dbReference type="ARBA" id="ARBA00022827"/>
    </source>
</evidence>
<accession>A0A2W4RKR0</accession>
<dbReference type="InterPro" id="IPR002937">
    <property type="entry name" value="Amino_oxidase"/>
</dbReference>
<feature type="transmembrane region" description="Helical" evidence="6">
    <location>
        <begin position="12"/>
        <end position="32"/>
    </location>
</feature>
<dbReference type="PANTHER" id="PTHR46091:SF3">
    <property type="entry name" value="AMINE OXIDASE DOMAIN-CONTAINING PROTEIN"/>
    <property type="match status" value="1"/>
</dbReference>
<keyword evidence="4" id="KW-0521">NADP</keyword>
<dbReference type="Proteomes" id="UP000249396">
    <property type="component" value="Unassembled WGS sequence"/>
</dbReference>
<dbReference type="AlphaFoldDB" id="A0A2W4RKR0"/>
<evidence type="ECO:0000256" key="4">
    <source>
        <dbReference type="ARBA" id="ARBA00022857"/>
    </source>
</evidence>
<dbReference type="EMBL" id="QJPH01000152">
    <property type="protein sequence ID" value="PZN84511.1"/>
    <property type="molecule type" value="Genomic_DNA"/>
</dbReference>
<sequence length="518" mass="56922">MRGVYRESKKEAYDVVVIGAGIGGLSVAALLAKAGKSVLLVERHDRPGGYAHGFRRRGYHFDSGVHLVSGCGPDGYRNGSAIHKISRAVGIDPQAVFLPIQEAYARAVFPEFEVRLQTGEEAFIDSLTEWFPKEKDGLFALIRLCRMLAEETMLAEEILEQGKSVSVSPTRVLANLFRYRRTTLAEALDEFLVDARMKSLCASLWPYLGLPPSKLSFLYWSSMMAGYTYEGSYYCRGSFQVYANLLAAAVKGQGSEVLLNSSVRRICVENGKACGIILENGQVIRAGTVVSNIDAIQTADLLIGRERLPAGYCEGLEKLTPSLSIFVDYVATDLPLAGQIHAHESFFYESFDHETGYALTREGRPNWFSATIPSLSDPSLAPQGQHILLLTTLCPFQIGQSWRQAKAGFQRCLLENAERHFPGLNDHLLLVESGSPRTLERYTLNNQGAAYGFAPTPDQVGPNRPSVRGVLPGLYHTGHWTRPGGGVAGVSFSALLAAQAILDITRQEDFWKFFGIDV</sequence>
<keyword evidence="2" id="KW-0732">Signal</keyword>
<evidence type="ECO:0000259" key="7">
    <source>
        <dbReference type="Pfam" id="PF01593"/>
    </source>
</evidence>
<evidence type="ECO:0000313" key="8">
    <source>
        <dbReference type="EMBL" id="PZN84511.1"/>
    </source>
</evidence>
<keyword evidence="6" id="KW-0472">Membrane</keyword>
<feature type="domain" description="Amine oxidase" evidence="7">
    <location>
        <begin position="22"/>
        <end position="502"/>
    </location>
</feature>
<evidence type="ECO:0000256" key="1">
    <source>
        <dbReference type="ARBA" id="ARBA00022630"/>
    </source>
</evidence>
<name>A0A2W4RKR0_9GAMM</name>
<evidence type="ECO:0000256" key="2">
    <source>
        <dbReference type="ARBA" id="ARBA00022729"/>
    </source>
</evidence>
<dbReference type="Gene3D" id="3.50.50.60">
    <property type="entry name" value="FAD/NAD(P)-binding domain"/>
    <property type="match status" value="2"/>
</dbReference>
<dbReference type="InterPro" id="IPR036188">
    <property type="entry name" value="FAD/NAD-bd_sf"/>
</dbReference>
<keyword evidence="1" id="KW-0285">Flavoprotein</keyword>
<keyword evidence="6" id="KW-0812">Transmembrane</keyword>
<dbReference type="GO" id="GO:0016491">
    <property type="term" value="F:oxidoreductase activity"/>
    <property type="evidence" value="ECO:0007669"/>
    <property type="project" value="InterPro"/>
</dbReference>